<dbReference type="InterPro" id="IPR001119">
    <property type="entry name" value="SLH_dom"/>
</dbReference>
<name>A0ABR5AEU5_9BACL</name>
<feature type="domain" description="SLH" evidence="1">
    <location>
        <begin position="337"/>
        <end position="365"/>
    </location>
</feature>
<dbReference type="EMBL" id="JXAK01000048">
    <property type="protein sequence ID" value="KIL38922.1"/>
    <property type="molecule type" value="Genomic_DNA"/>
</dbReference>
<evidence type="ECO:0000259" key="1">
    <source>
        <dbReference type="Pfam" id="PF00395"/>
    </source>
</evidence>
<protein>
    <recommendedName>
        <fullName evidence="1">SLH domain-containing protein</fullName>
    </recommendedName>
</protein>
<sequence length="379" mass="40969">MAAALTAAVAAADVKAPPPEEKHWVYAELKEYKQLIAPLRDEALASGPLTQKEWSEFQTDVLDGGKLDAPIAPDRWATMLKLSVRMPKDRVDELLATYVYGLLTAPDAAAIAREDAVGGLVKLLTIETISGEWQSEGEVDASRQLADFRDIDDKQTGLVSIAYRDGILDATVTNGKAFRPKAKLTHAEAISMMDRVVKTYAGVTRSVSWPSSHWSAGEMTAFLNSYGAASNIALKALLQRNAPAQAAELDKPVPVKLWHELLIAALKLPADSKLPNGRISYEDYTIKLAGGAYIARDRAIAGAVKLGGPLRDATPKEREEARKAFADYDEAFDDSKLALAVHEALVGGYADGTFKPRSELTYGEAFVLAARLSARGTRS</sequence>
<reference evidence="2 3" key="1">
    <citation type="submission" date="2014-12" db="EMBL/GenBank/DDBJ databases">
        <title>Draft genome sequence of Paenibacillus kamchatkensis strain B-2647.</title>
        <authorList>
            <person name="Karlyshev A.V."/>
            <person name="Kudryashova E.B."/>
        </authorList>
    </citation>
    <scope>NUCLEOTIDE SEQUENCE [LARGE SCALE GENOMIC DNA]</scope>
    <source>
        <strain evidence="2 3">VKM B-2647</strain>
    </source>
</reference>
<gene>
    <name evidence="2" type="ORF">SD70_23530</name>
</gene>
<dbReference type="Pfam" id="PF00395">
    <property type="entry name" value="SLH"/>
    <property type="match status" value="1"/>
</dbReference>
<keyword evidence="3" id="KW-1185">Reference proteome</keyword>
<comment type="caution">
    <text evidence="2">The sequence shown here is derived from an EMBL/GenBank/DDBJ whole genome shotgun (WGS) entry which is preliminary data.</text>
</comment>
<proteinExistence type="predicted"/>
<organism evidence="2 3">
    <name type="scientific">Gordoniibacillus kamchatkensis</name>
    <dbReference type="NCBI Taxonomy" id="1590651"/>
    <lineage>
        <taxon>Bacteria</taxon>
        <taxon>Bacillati</taxon>
        <taxon>Bacillota</taxon>
        <taxon>Bacilli</taxon>
        <taxon>Bacillales</taxon>
        <taxon>Paenibacillaceae</taxon>
        <taxon>Gordoniibacillus</taxon>
    </lineage>
</organism>
<dbReference type="Proteomes" id="UP000031967">
    <property type="component" value="Unassembled WGS sequence"/>
</dbReference>
<accession>A0ABR5AEU5</accession>
<evidence type="ECO:0000313" key="3">
    <source>
        <dbReference type="Proteomes" id="UP000031967"/>
    </source>
</evidence>
<evidence type="ECO:0000313" key="2">
    <source>
        <dbReference type="EMBL" id="KIL38922.1"/>
    </source>
</evidence>